<protein>
    <submittedName>
        <fullName evidence="3">Outer membrane lipoprotein-sorting protein</fullName>
    </submittedName>
</protein>
<accession>A0A1M6DWE4</accession>
<feature type="domain" description="Uncharacterized protein TP-0789" evidence="2">
    <location>
        <begin position="65"/>
        <end position="241"/>
    </location>
</feature>
<dbReference type="InterPro" id="IPR033399">
    <property type="entry name" value="TP_0789-like"/>
</dbReference>
<organism evidence="3 4">
    <name type="scientific">Malonomonas rubra DSM 5091</name>
    <dbReference type="NCBI Taxonomy" id="1122189"/>
    <lineage>
        <taxon>Bacteria</taxon>
        <taxon>Pseudomonadati</taxon>
        <taxon>Thermodesulfobacteriota</taxon>
        <taxon>Desulfuromonadia</taxon>
        <taxon>Desulfuromonadales</taxon>
        <taxon>Geopsychrobacteraceae</taxon>
        <taxon>Malonomonas</taxon>
    </lineage>
</organism>
<proteinExistence type="predicted"/>
<dbReference type="Proteomes" id="UP000184171">
    <property type="component" value="Unassembled WGS sequence"/>
</dbReference>
<sequence length="244" mass="28688">MPILRCFLLFLLLYPATVSAFDLAELIRKVEQQYNGDSSEIELEMTIKTGHWERQLKMESWSLGRERFLVRILAPAKEKGVATLKVDREVWNYLPKVDRVIRIPPSMMGGAWMGSHITNDDLVKANHIDEDYDFTLLEEDERRWVIEGIPKPEAAVIWGKIIYRLQKEPLVPIEVEYFDEEDVLVRRIVFDDVQAVSGRTIPLRMQVLPVEKPEEKTIMHYRKVKFDIDLQEEYFSLGRLKGRR</sequence>
<evidence type="ECO:0000256" key="1">
    <source>
        <dbReference type="SAM" id="SignalP"/>
    </source>
</evidence>
<evidence type="ECO:0000313" key="3">
    <source>
        <dbReference type="EMBL" id="SHI77522.1"/>
    </source>
</evidence>
<evidence type="ECO:0000313" key="4">
    <source>
        <dbReference type="Proteomes" id="UP000184171"/>
    </source>
</evidence>
<name>A0A1M6DWE4_MALRU</name>
<keyword evidence="3" id="KW-0449">Lipoprotein</keyword>
<dbReference type="OrthoDB" id="357718at2"/>
<feature type="chain" id="PRO_5012522582" evidence="1">
    <location>
        <begin position="21"/>
        <end position="244"/>
    </location>
</feature>
<dbReference type="STRING" id="1122189.SAMN02745165_00831"/>
<gene>
    <name evidence="3" type="ORF">SAMN02745165_00831</name>
</gene>
<keyword evidence="4" id="KW-1185">Reference proteome</keyword>
<feature type="signal peptide" evidence="1">
    <location>
        <begin position="1"/>
        <end position="20"/>
    </location>
</feature>
<dbReference type="Pfam" id="PF17131">
    <property type="entry name" value="LolA_like"/>
    <property type="match status" value="1"/>
</dbReference>
<reference evidence="3 4" key="1">
    <citation type="submission" date="2016-11" db="EMBL/GenBank/DDBJ databases">
        <authorList>
            <person name="Jaros S."/>
            <person name="Januszkiewicz K."/>
            <person name="Wedrychowicz H."/>
        </authorList>
    </citation>
    <scope>NUCLEOTIDE SEQUENCE [LARGE SCALE GENOMIC DNA]</scope>
    <source>
        <strain evidence="3 4">DSM 5091</strain>
    </source>
</reference>
<evidence type="ECO:0000259" key="2">
    <source>
        <dbReference type="Pfam" id="PF17131"/>
    </source>
</evidence>
<dbReference type="Gene3D" id="2.50.20.10">
    <property type="entry name" value="Lipoprotein localisation LolA/LolB/LppX"/>
    <property type="match status" value="1"/>
</dbReference>
<dbReference type="RefSeq" id="WP_072905892.1">
    <property type="nucleotide sequence ID" value="NZ_FQZT01000002.1"/>
</dbReference>
<dbReference type="AlphaFoldDB" id="A0A1M6DWE4"/>
<dbReference type="EMBL" id="FQZT01000002">
    <property type="protein sequence ID" value="SHI77522.1"/>
    <property type="molecule type" value="Genomic_DNA"/>
</dbReference>
<keyword evidence="1" id="KW-0732">Signal</keyword>
<dbReference type="CDD" id="cd16329">
    <property type="entry name" value="LolA_like"/>
    <property type="match status" value="1"/>
</dbReference>